<evidence type="ECO:0000313" key="2">
    <source>
        <dbReference type="Proteomes" id="UP000775213"/>
    </source>
</evidence>
<dbReference type="EMBL" id="JAGFBR010000006">
    <property type="protein sequence ID" value="KAH0464733.1"/>
    <property type="molecule type" value="Genomic_DNA"/>
</dbReference>
<dbReference type="AlphaFoldDB" id="A0AAV7HB84"/>
<protein>
    <submittedName>
        <fullName evidence="1">Uncharacterized protein</fullName>
    </submittedName>
</protein>
<name>A0AAV7HB84_DENCH</name>
<reference evidence="1 2" key="1">
    <citation type="journal article" date="2021" name="Hortic Res">
        <title>Chromosome-scale assembly of the Dendrobium chrysotoxum genome enhances the understanding of orchid evolution.</title>
        <authorList>
            <person name="Zhang Y."/>
            <person name="Zhang G.Q."/>
            <person name="Zhang D."/>
            <person name="Liu X.D."/>
            <person name="Xu X.Y."/>
            <person name="Sun W.H."/>
            <person name="Yu X."/>
            <person name="Zhu X."/>
            <person name="Wang Z.W."/>
            <person name="Zhao X."/>
            <person name="Zhong W.Y."/>
            <person name="Chen H."/>
            <person name="Yin W.L."/>
            <person name="Huang T."/>
            <person name="Niu S.C."/>
            <person name="Liu Z.J."/>
        </authorList>
    </citation>
    <scope>NUCLEOTIDE SEQUENCE [LARGE SCALE GENOMIC DNA]</scope>
    <source>
        <strain evidence="1">Lindl</strain>
    </source>
</reference>
<organism evidence="1 2">
    <name type="scientific">Dendrobium chrysotoxum</name>
    <name type="common">Orchid</name>
    <dbReference type="NCBI Taxonomy" id="161865"/>
    <lineage>
        <taxon>Eukaryota</taxon>
        <taxon>Viridiplantae</taxon>
        <taxon>Streptophyta</taxon>
        <taxon>Embryophyta</taxon>
        <taxon>Tracheophyta</taxon>
        <taxon>Spermatophyta</taxon>
        <taxon>Magnoliopsida</taxon>
        <taxon>Liliopsida</taxon>
        <taxon>Asparagales</taxon>
        <taxon>Orchidaceae</taxon>
        <taxon>Epidendroideae</taxon>
        <taxon>Malaxideae</taxon>
        <taxon>Dendrobiinae</taxon>
        <taxon>Dendrobium</taxon>
    </lineage>
</organism>
<dbReference type="Proteomes" id="UP000775213">
    <property type="component" value="Unassembled WGS sequence"/>
</dbReference>
<sequence length="61" mass="7136">MAAAMRCSALPRGSYGMQDKYVYRNFWETFLRLIQGNKIVMQYEGKFTTLTNYDSQLIIDS</sequence>
<evidence type="ECO:0000313" key="1">
    <source>
        <dbReference type="EMBL" id="KAH0464733.1"/>
    </source>
</evidence>
<keyword evidence="2" id="KW-1185">Reference proteome</keyword>
<comment type="caution">
    <text evidence="1">The sequence shown here is derived from an EMBL/GenBank/DDBJ whole genome shotgun (WGS) entry which is preliminary data.</text>
</comment>
<gene>
    <name evidence="1" type="ORF">IEQ34_004836</name>
</gene>
<proteinExistence type="predicted"/>
<accession>A0AAV7HB84</accession>